<dbReference type="Proteomes" id="UP000494040">
    <property type="component" value="Unassembled WGS sequence"/>
</dbReference>
<evidence type="ECO:0000313" key="3">
    <source>
        <dbReference type="Proteomes" id="UP000494040"/>
    </source>
</evidence>
<sequence length="348" mass="38807">MVPHLNYLTRPEAIIFGMDLYLLCFLMSLGLVHPQEWTGDHAEGAALESTPLGNLFSTSSSDPSRANISRLIVNLNSAHLKLSTPLIKNLIDYSIASALNNSSFRLEDFHINTENDGENFDDGKPRLEIVFNLTDGMPAKIDKESDEFLLVSVLVAQVQVNKTKSANRTDSIQGSKKDAETAQFLSATSQEGPNNKDIQERYDGPSYDTRINVSSNTEEKKESAVSSNWDKQSSALKCEDCQVKHGEGIAYKKQKDRVSFPPGGLQSQRVNLNEPSSQVPVIDPIGLLNKQSPFPTQYSDSWVFPNGGVSKQEGLAIFFRPDCPVFVPQFIFPYLQPFYQNYRLFTRA</sequence>
<dbReference type="KEGG" id="clec:112127319"/>
<feature type="region of interest" description="Disordered" evidence="1">
    <location>
        <begin position="185"/>
        <end position="229"/>
    </location>
</feature>
<dbReference type="AlphaFoldDB" id="A0A8I6SMJ3"/>
<organism evidence="2 3">
    <name type="scientific">Cimex lectularius</name>
    <name type="common">Bed bug</name>
    <name type="synonym">Acanthia lectularia</name>
    <dbReference type="NCBI Taxonomy" id="79782"/>
    <lineage>
        <taxon>Eukaryota</taxon>
        <taxon>Metazoa</taxon>
        <taxon>Ecdysozoa</taxon>
        <taxon>Arthropoda</taxon>
        <taxon>Hexapoda</taxon>
        <taxon>Insecta</taxon>
        <taxon>Pterygota</taxon>
        <taxon>Neoptera</taxon>
        <taxon>Paraneoptera</taxon>
        <taxon>Hemiptera</taxon>
        <taxon>Heteroptera</taxon>
        <taxon>Panheteroptera</taxon>
        <taxon>Cimicomorpha</taxon>
        <taxon>Cimicidae</taxon>
        <taxon>Cimex</taxon>
    </lineage>
</organism>
<evidence type="ECO:0000313" key="2">
    <source>
        <dbReference type="EnsemblMetazoa" id="XP_024083814.1"/>
    </source>
</evidence>
<protein>
    <submittedName>
        <fullName evidence="2">Uncharacterized protein</fullName>
    </submittedName>
</protein>
<dbReference type="RefSeq" id="XP_024083814.1">
    <property type="nucleotide sequence ID" value="XM_024228046.1"/>
</dbReference>
<keyword evidence="3" id="KW-1185">Reference proteome</keyword>
<dbReference type="EnsemblMetazoa" id="XM_024228046.1">
    <property type="protein sequence ID" value="XP_024083814.1"/>
    <property type="gene ID" value="LOC112127319"/>
</dbReference>
<name>A0A8I6SMJ3_CIMLE</name>
<evidence type="ECO:0000256" key="1">
    <source>
        <dbReference type="SAM" id="MobiDB-lite"/>
    </source>
</evidence>
<proteinExistence type="predicted"/>
<accession>A0A8I6SMJ3</accession>
<reference evidence="2" key="1">
    <citation type="submission" date="2022-01" db="UniProtKB">
        <authorList>
            <consortium name="EnsemblMetazoa"/>
        </authorList>
    </citation>
    <scope>IDENTIFICATION</scope>
</reference>
<dbReference type="GeneID" id="112127319"/>